<dbReference type="InterPro" id="IPR032350">
    <property type="entry name" value="Nbr1_FW"/>
</dbReference>
<accession>L9U8U9</accession>
<dbReference type="AlphaFoldDB" id="L9U8U9"/>
<dbReference type="InterPro" id="IPR010982">
    <property type="entry name" value="Lambda_DNA-bd_dom_sf"/>
</dbReference>
<dbReference type="Pfam" id="PF16158">
    <property type="entry name" value="N_BRCA1_IG"/>
    <property type="match status" value="1"/>
</dbReference>
<organism evidence="2 3">
    <name type="scientific">Vreelandella titanicae BH1</name>
    <dbReference type="NCBI Taxonomy" id="1204738"/>
    <lineage>
        <taxon>Bacteria</taxon>
        <taxon>Pseudomonadati</taxon>
        <taxon>Pseudomonadota</taxon>
        <taxon>Gammaproteobacteria</taxon>
        <taxon>Oceanospirillales</taxon>
        <taxon>Halomonadaceae</taxon>
        <taxon>Vreelandella</taxon>
    </lineage>
</organism>
<dbReference type="SUPFAM" id="SSF47413">
    <property type="entry name" value="lambda repressor-like DNA-binding domains"/>
    <property type="match status" value="1"/>
</dbReference>
<dbReference type="CDD" id="cd14947">
    <property type="entry name" value="NBR1_like"/>
    <property type="match status" value="1"/>
</dbReference>
<dbReference type="EMBL" id="AOPO01000008">
    <property type="protein sequence ID" value="ELY21197.1"/>
    <property type="molecule type" value="Genomic_DNA"/>
</dbReference>
<keyword evidence="2" id="KW-0238">DNA-binding</keyword>
<dbReference type="PANTHER" id="PTHR20930:SF0">
    <property type="entry name" value="PROTEIN ILRUN"/>
    <property type="match status" value="1"/>
</dbReference>
<dbReference type="CDD" id="cd00093">
    <property type="entry name" value="HTH_XRE"/>
    <property type="match status" value="1"/>
</dbReference>
<dbReference type="Gene3D" id="1.10.260.40">
    <property type="entry name" value="lambda repressor-like DNA-binding domains"/>
    <property type="match status" value="1"/>
</dbReference>
<dbReference type="SMART" id="SM00530">
    <property type="entry name" value="HTH_XRE"/>
    <property type="match status" value="1"/>
</dbReference>
<dbReference type="Proteomes" id="UP000011651">
    <property type="component" value="Unassembled WGS sequence"/>
</dbReference>
<dbReference type="Gene3D" id="2.60.40.10">
    <property type="entry name" value="Immunoglobulins"/>
    <property type="match status" value="1"/>
</dbReference>
<dbReference type="GO" id="GO:0003677">
    <property type="term" value="F:DNA binding"/>
    <property type="evidence" value="ECO:0007669"/>
    <property type="project" value="UniProtKB-KW"/>
</dbReference>
<feature type="domain" description="HTH cro/C1-type" evidence="1">
    <location>
        <begin position="25"/>
        <end position="81"/>
    </location>
</feature>
<protein>
    <submittedName>
        <fullName evidence="2">Lambda repressor-like, DNA-binding</fullName>
    </submittedName>
</protein>
<evidence type="ECO:0000259" key="1">
    <source>
        <dbReference type="SMART" id="SM00530"/>
    </source>
</evidence>
<reference evidence="2 3" key="1">
    <citation type="journal article" date="2013" name="Genome Announc.">
        <title>Draft Genome of the Marine Gammaproteobacterium Halomonas titanicae.</title>
        <authorList>
            <person name="Sanchez-Porro C."/>
            <person name="de la Haba R.R."/>
            <person name="Cruz-Hernandez N."/>
            <person name="Gonzalez J.M."/>
            <person name="Reyes-Guirao C."/>
            <person name="Navarro-Sampedro L."/>
            <person name="Carballo M."/>
            <person name="Ventosa A."/>
        </authorList>
    </citation>
    <scope>NUCLEOTIDE SEQUENCE [LARGE SCALE GENOMIC DNA]</scope>
    <source>
        <strain evidence="2 3">BH1</strain>
    </source>
</reference>
<name>L9U8U9_9GAMM</name>
<dbReference type="Pfam" id="PF01381">
    <property type="entry name" value="HTH_3"/>
    <property type="match status" value="1"/>
</dbReference>
<dbReference type="InterPro" id="IPR013783">
    <property type="entry name" value="Ig-like_fold"/>
</dbReference>
<comment type="caution">
    <text evidence="2">The sequence shown here is derived from an EMBL/GenBank/DDBJ whole genome shotgun (WGS) entry which is preliminary data.</text>
</comment>
<evidence type="ECO:0000313" key="3">
    <source>
        <dbReference type="Proteomes" id="UP000011651"/>
    </source>
</evidence>
<gene>
    <name evidence="2" type="ORF">HALTITAN_2081</name>
</gene>
<dbReference type="InterPro" id="IPR001387">
    <property type="entry name" value="Cro/C1-type_HTH"/>
</dbReference>
<sequence length="220" mass="24087">MCDQEGQAHLIVRLSFMSGRRFSTSLNELIEQSNLTKTQLAERAGISRASLYNLLSGDVAESKLSTLIRLSSALGVHPLDIIHPYFHKSMRGRLATTHQAGTAFIEDVTYPDYSSVMPHQTFVKTWAVMNTGKVPWENLFLVCQDAPVEVGGMAMGLQPDQPRIAIPKTVPGEKILLSVTLTAPGLPCTVKSEWKATDANGKLCFPGKLPLYCIVKVCSL</sequence>
<proteinExistence type="predicted"/>
<dbReference type="PANTHER" id="PTHR20930">
    <property type="entry name" value="OVARIAN CARCINOMA ANTIGEN CA125-RELATED"/>
    <property type="match status" value="1"/>
</dbReference>
<evidence type="ECO:0000313" key="2">
    <source>
        <dbReference type="EMBL" id="ELY21197.1"/>
    </source>
</evidence>
<dbReference type="PATRIC" id="fig|1204738.3.peg.3126"/>